<keyword evidence="1" id="KW-0812">Transmembrane</keyword>
<dbReference type="AlphaFoldDB" id="A0A0P9D9S1"/>
<feature type="transmembrane region" description="Helical" evidence="1">
    <location>
        <begin position="204"/>
        <end position="223"/>
    </location>
</feature>
<sequence length="262" mass="28238">MKPGLLRTALNIVALAATLFMNWLAIALPLNGKDTGQLSDQYPILTVPAGYAFSIWSLIYTGLIGFAVYQALPSQRANPRIGRITPLFLLSCLANIGWILTWHYEILSINILCMLALLGALIGIYARLRAGDERPGTAERWLVWVPFSLYMGWITVATIVNVTVVLYAAGWQDTGTVGAALAALLFVVAAVIATTIARRFSDPAYALVIVWALVAVAIKHAAVPLVANTAWAMAAVIALVVAYTLIAMLRGGFGRDERARAL</sequence>
<evidence type="ECO:0000256" key="1">
    <source>
        <dbReference type="SAM" id="Phobius"/>
    </source>
</evidence>
<feature type="transmembrane region" description="Helical" evidence="1">
    <location>
        <begin position="229"/>
        <end position="249"/>
    </location>
</feature>
<keyword evidence="3" id="KW-1185">Reference proteome</keyword>
<evidence type="ECO:0000313" key="3">
    <source>
        <dbReference type="Proteomes" id="UP000050509"/>
    </source>
</evidence>
<evidence type="ECO:0008006" key="4">
    <source>
        <dbReference type="Google" id="ProtNLM"/>
    </source>
</evidence>
<keyword evidence="1" id="KW-0472">Membrane</keyword>
<organism evidence="2 3">
    <name type="scientific">Kouleothrix aurantiaca</name>
    <dbReference type="NCBI Taxonomy" id="186479"/>
    <lineage>
        <taxon>Bacteria</taxon>
        <taxon>Bacillati</taxon>
        <taxon>Chloroflexota</taxon>
        <taxon>Chloroflexia</taxon>
        <taxon>Chloroflexales</taxon>
        <taxon>Roseiflexineae</taxon>
        <taxon>Roseiflexaceae</taxon>
        <taxon>Kouleothrix</taxon>
    </lineage>
</organism>
<feature type="transmembrane region" description="Helical" evidence="1">
    <location>
        <begin position="106"/>
        <end position="126"/>
    </location>
</feature>
<accession>A0A0P9D9S1</accession>
<evidence type="ECO:0000313" key="2">
    <source>
        <dbReference type="EMBL" id="KPV49276.1"/>
    </source>
</evidence>
<keyword evidence="1" id="KW-1133">Transmembrane helix</keyword>
<name>A0A0P9D9S1_9CHLR</name>
<gene>
    <name evidence="2" type="ORF">SE17_33555</name>
</gene>
<reference evidence="2 3" key="1">
    <citation type="submission" date="2015-09" db="EMBL/GenBank/DDBJ databases">
        <title>Draft genome sequence of Kouleothrix aurantiaca JCM 19913.</title>
        <authorList>
            <person name="Hemp J."/>
        </authorList>
    </citation>
    <scope>NUCLEOTIDE SEQUENCE [LARGE SCALE GENOMIC DNA]</scope>
    <source>
        <strain evidence="2 3">COM-B</strain>
    </source>
</reference>
<feature type="transmembrane region" description="Helical" evidence="1">
    <location>
        <begin position="12"/>
        <end position="30"/>
    </location>
</feature>
<proteinExistence type="predicted"/>
<dbReference type="Gene3D" id="1.20.1260.100">
    <property type="entry name" value="TspO/MBR protein"/>
    <property type="match status" value="1"/>
</dbReference>
<protein>
    <recommendedName>
        <fullName evidence="4">Tryptophan-rich sensory protein</fullName>
    </recommendedName>
</protein>
<feature type="transmembrane region" description="Helical" evidence="1">
    <location>
        <begin position="50"/>
        <end position="69"/>
    </location>
</feature>
<dbReference type="PANTHER" id="PTHR33802">
    <property type="entry name" value="SI:CH211-161H7.5-RELATED"/>
    <property type="match status" value="1"/>
</dbReference>
<feature type="transmembrane region" description="Helical" evidence="1">
    <location>
        <begin position="175"/>
        <end position="197"/>
    </location>
</feature>
<feature type="transmembrane region" description="Helical" evidence="1">
    <location>
        <begin position="147"/>
        <end position="169"/>
    </location>
</feature>
<dbReference type="PATRIC" id="fig|186479.3.peg.3893"/>
<dbReference type="EMBL" id="LJCR01002078">
    <property type="protein sequence ID" value="KPV49276.1"/>
    <property type="molecule type" value="Genomic_DNA"/>
</dbReference>
<comment type="caution">
    <text evidence="2">The sequence shown here is derived from an EMBL/GenBank/DDBJ whole genome shotgun (WGS) entry which is preliminary data.</text>
</comment>
<feature type="transmembrane region" description="Helical" evidence="1">
    <location>
        <begin position="81"/>
        <end position="100"/>
    </location>
</feature>
<dbReference type="InterPro" id="IPR038330">
    <property type="entry name" value="TspO/MBR-related_sf"/>
</dbReference>
<dbReference type="Proteomes" id="UP000050509">
    <property type="component" value="Unassembled WGS sequence"/>
</dbReference>
<dbReference type="PANTHER" id="PTHR33802:SF1">
    <property type="entry name" value="XK-RELATED PROTEIN"/>
    <property type="match status" value="1"/>
</dbReference>